<dbReference type="NCBIfam" id="TIGR00621">
    <property type="entry name" value="ssb"/>
    <property type="match status" value="1"/>
</dbReference>
<dbReference type="InterPro" id="IPR011344">
    <property type="entry name" value="ssDNA-bd"/>
</dbReference>
<dbReference type="Gene3D" id="2.40.50.140">
    <property type="entry name" value="Nucleic acid-binding proteins"/>
    <property type="match status" value="1"/>
</dbReference>
<dbReference type="PROSITE" id="PS50935">
    <property type="entry name" value="SSB"/>
    <property type="match status" value="1"/>
</dbReference>
<dbReference type="CDD" id="cd04496">
    <property type="entry name" value="SSB_OBF"/>
    <property type="match status" value="1"/>
</dbReference>
<keyword evidence="1 2" id="KW-0238">DNA-binding</keyword>
<dbReference type="NCBIfam" id="NF005851">
    <property type="entry name" value="PRK07772.1"/>
    <property type="match status" value="1"/>
</dbReference>
<evidence type="ECO:0000313" key="6">
    <source>
        <dbReference type="Proteomes" id="UP000540506"/>
    </source>
</evidence>
<evidence type="ECO:0000313" key="5">
    <source>
        <dbReference type="EMBL" id="MBB4924785.1"/>
    </source>
</evidence>
<keyword evidence="6" id="KW-1185">Reference proteome</keyword>
<dbReference type="SUPFAM" id="SSF50249">
    <property type="entry name" value="Nucleic acid-binding proteins"/>
    <property type="match status" value="1"/>
</dbReference>
<evidence type="ECO:0000256" key="4">
    <source>
        <dbReference type="SAM" id="MobiDB-lite"/>
    </source>
</evidence>
<accession>A0A7W7R3Y1</accession>
<feature type="region of interest" description="Disordered" evidence="4">
    <location>
        <begin position="122"/>
        <end position="161"/>
    </location>
</feature>
<dbReference type="Proteomes" id="UP000540506">
    <property type="component" value="Unassembled WGS sequence"/>
</dbReference>
<organism evidence="5 6">
    <name type="scientific">Kitasatospora kifunensis</name>
    <name type="common">Streptomyces kifunensis</name>
    <dbReference type="NCBI Taxonomy" id="58351"/>
    <lineage>
        <taxon>Bacteria</taxon>
        <taxon>Bacillati</taxon>
        <taxon>Actinomycetota</taxon>
        <taxon>Actinomycetes</taxon>
        <taxon>Kitasatosporales</taxon>
        <taxon>Streptomycetaceae</taxon>
        <taxon>Kitasatospora</taxon>
    </lineage>
</organism>
<comment type="caution">
    <text evidence="2">Lacks conserved residue(s) required for the propagation of feature annotation.</text>
</comment>
<dbReference type="Pfam" id="PF00436">
    <property type="entry name" value="SSB"/>
    <property type="match status" value="1"/>
</dbReference>
<sequence>MSGESPFTIVGNLTADPELKFTQGGVPMARFTIASTPRTYDKNTGQWVDGTALFMRCTAWREMAEHVAETLTRGMRVIATGNLTQHNWKTDQGENRSMLGLDVQEVGPSLRFATAKVTRAQRANGGAADGGRAADPWSTATPGLAPAAAPMSGGFAEEPPF</sequence>
<protein>
    <recommendedName>
        <fullName evidence="2 3">Single-stranded DNA-binding protein</fullName>
        <shortName evidence="2">SSB</shortName>
    </recommendedName>
</protein>
<dbReference type="EMBL" id="JACHJV010000001">
    <property type="protein sequence ID" value="MBB4924785.1"/>
    <property type="molecule type" value="Genomic_DNA"/>
</dbReference>
<dbReference type="HAMAP" id="MF_00984">
    <property type="entry name" value="SSB"/>
    <property type="match status" value="1"/>
</dbReference>
<proteinExistence type="inferred from homology"/>
<dbReference type="InterPro" id="IPR012340">
    <property type="entry name" value="NA-bd_OB-fold"/>
</dbReference>
<name>A0A7W7R3Y1_KITKI</name>
<comment type="caution">
    <text evidence="5">The sequence shown here is derived from an EMBL/GenBank/DDBJ whole genome shotgun (WGS) entry which is preliminary data.</text>
</comment>
<comment type="subunit">
    <text evidence="2">Homotetramer.</text>
</comment>
<dbReference type="GO" id="GO:0003697">
    <property type="term" value="F:single-stranded DNA binding"/>
    <property type="evidence" value="ECO:0007669"/>
    <property type="project" value="UniProtKB-UniRule"/>
</dbReference>
<dbReference type="GO" id="GO:0006260">
    <property type="term" value="P:DNA replication"/>
    <property type="evidence" value="ECO:0007669"/>
    <property type="project" value="InterPro"/>
</dbReference>
<evidence type="ECO:0000256" key="3">
    <source>
        <dbReference type="RuleBase" id="RU000524"/>
    </source>
</evidence>
<gene>
    <name evidence="5" type="ORF">FHR34_003778</name>
</gene>
<dbReference type="RefSeq" id="WP_184936672.1">
    <property type="nucleotide sequence ID" value="NZ_JACHJV010000001.1"/>
</dbReference>
<reference evidence="5 6" key="1">
    <citation type="submission" date="2020-08" db="EMBL/GenBank/DDBJ databases">
        <title>Sequencing the genomes of 1000 actinobacteria strains.</title>
        <authorList>
            <person name="Klenk H.-P."/>
        </authorList>
    </citation>
    <scope>NUCLEOTIDE SEQUENCE [LARGE SCALE GENOMIC DNA]</scope>
    <source>
        <strain evidence="5 6">DSM 41654</strain>
    </source>
</reference>
<evidence type="ECO:0000256" key="2">
    <source>
        <dbReference type="HAMAP-Rule" id="MF_00984"/>
    </source>
</evidence>
<feature type="compositionally biased region" description="Low complexity" evidence="4">
    <location>
        <begin position="122"/>
        <end position="150"/>
    </location>
</feature>
<dbReference type="AlphaFoldDB" id="A0A7W7R3Y1"/>
<evidence type="ECO:0000256" key="1">
    <source>
        <dbReference type="ARBA" id="ARBA00023125"/>
    </source>
</evidence>
<dbReference type="InterPro" id="IPR000424">
    <property type="entry name" value="Primosome_PriB/ssb"/>
</dbReference>